<evidence type="ECO:0000256" key="1">
    <source>
        <dbReference type="ARBA" id="ARBA00001946"/>
    </source>
</evidence>
<organism evidence="8 9">
    <name type="scientific">Aliterella atlantica CENA595</name>
    <dbReference type="NCBI Taxonomy" id="1618023"/>
    <lineage>
        <taxon>Bacteria</taxon>
        <taxon>Bacillati</taxon>
        <taxon>Cyanobacteriota</taxon>
        <taxon>Cyanophyceae</taxon>
        <taxon>Chroococcidiopsidales</taxon>
        <taxon>Aliterellaceae</taxon>
        <taxon>Aliterella</taxon>
    </lineage>
</organism>
<dbReference type="SUPFAM" id="SSF88723">
    <property type="entry name" value="PIN domain-like"/>
    <property type="match status" value="1"/>
</dbReference>
<evidence type="ECO:0000256" key="6">
    <source>
        <dbReference type="ARBA" id="ARBA00022842"/>
    </source>
</evidence>
<keyword evidence="4" id="KW-0479">Metal-binding</keyword>
<evidence type="ECO:0000256" key="7">
    <source>
        <dbReference type="ARBA" id="ARBA00038093"/>
    </source>
</evidence>
<proteinExistence type="inferred from homology"/>
<evidence type="ECO:0000313" key="9">
    <source>
        <dbReference type="Proteomes" id="UP000032452"/>
    </source>
</evidence>
<dbReference type="Gene3D" id="3.40.50.1010">
    <property type="entry name" value="5'-nuclease"/>
    <property type="match status" value="1"/>
</dbReference>
<comment type="cofactor">
    <cofactor evidence="1">
        <name>Mg(2+)</name>
        <dbReference type="ChEBI" id="CHEBI:18420"/>
    </cofactor>
</comment>
<sequence>MKYLLDTDHLSILQRQAGKDYNNLSTRMAQNPLSDFAVSTVTFHEQMLGCHTYINRARNLNDVVKGYEMMARLVTDFKALPLISFDTGAATTLAQLQSQRIQLAKMDARIAAIALSRRLILLTRNHRDFSKVAGLQIEDWTA</sequence>
<evidence type="ECO:0000256" key="2">
    <source>
        <dbReference type="ARBA" id="ARBA00022649"/>
    </source>
</evidence>
<dbReference type="AlphaFoldDB" id="A0A0D8ZR58"/>
<dbReference type="RefSeq" id="WP_045055366.1">
    <property type="nucleotide sequence ID" value="NZ_CAWMDP010000057.1"/>
</dbReference>
<accession>A0A0D8ZR58</accession>
<comment type="similarity">
    <text evidence="7">Belongs to the PINc/VapC protein family.</text>
</comment>
<keyword evidence="3" id="KW-0540">Nuclease</keyword>
<keyword evidence="2" id="KW-1277">Toxin-antitoxin system</keyword>
<reference evidence="8 9" key="1">
    <citation type="submission" date="2015-02" db="EMBL/GenBank/DDBJ databases">
        <title>Draft genome of a novel marine cyanobacterium (Chroococcales) isolated from South Atlantic Ocean.</title>
        <authorList>
            <person name="Rigonato J."/>
            <person name="Alvarenga D.O."/>
            <person name="Branco L.H."/>
            <person name="Varani A.M."/>
            <person name="Brandini F.P."/>
            <person name="Fiore M.F."/>
        </authorList>
    </citation>
    <scope>NUCLEOTIDE SEQUENCE [LARGE SCALE GENOMIC DNA]</scope>
    <source>
        <strain evidence="8 9">CENA595</strain>
    </source>
</reference>
<dbReference type="OrthoDB" id="574223at2"/>
<dbReference type="PANTHER" id="PTHR33653:SF1">
    <property type="entry name" value="RIBONUCLEASE VAPC2"/>
    <property type="match status" value="1"/>
</dbReference>
<evidence type="ECO:0000256" key="4">
    <source>
        <dbReference type="ARBA" id="ARBA00022723"/>
    </source>
</evidence>
<dbReference type="Proteomes" id="UP000032452">
    <property type="component" value="Unassembled WGS sequence"/>
</dbReference>
<evidence type="ECO:0000313" key="8">
    <source>
        <dbReference type="EMBL" id="KJH71200.1"/>
    </source>
</evidence>
<evidence type="ECO:0000256" key="5">
    <source>
        <dbReference type="ARBA" id="ARBA00022801"/>
    </source>
</evidence>
<dbReference type="GO" id="GO:0004518">
    <property type="term" value="F:nuclease activity"/>
    <property type="evidence" value="ECO:0007669"/>
    <property type="project" value="UniProtKB-KW"/>
</dbReference>
<dbReference type="PANTHER" id="PTHR33653">
    <property type="entry name" value="RIBONUCLEASE VAPC2"/>
    <property type="match status" value="1"/>
</dbReference>
<dbReference type="InterPro" id="IPR050556">
    <property type="entry name" value="Type_II_TA_system_RNase"/>
</dbReference>
<dbReference type="STRING" id="1618023.UH38_14445"/>
<protein>
    <submittedName>
        <fullName evidence="8">PilT protein domain-containing protein</fullName>
    </submittedName>
</protein>
<dbReference type="GO" id="GO:0016787">
    <property type="term" value="F:hydrolase activity"/>
    <property type="evidence" value="ECO:0007669"/>
    <property type="project" value="UniProtKB-KW"/>
</dbReference>
<name>A0A0D8ZR58_9CYAN</name>
<dbReference type="GO" id="GO:0046872">
    <property type="term" value="F:metal ion binding"/>
    <property type="evidence" value="ECO:0007669"/>
    <property type="project" value="UniProtKB-KW"/>
</dbReference>
<keyword evidence="5" id="KW-0378">Hydrolase</keyword>
<keyword evidence="9" id="KW-1185">Reference proteome</keyword>
<dbReference type="InterPro" id="IPR029060">
    <property type="entry name" value="PIN-like_dom_sf"/>
</dbReference>
<gene>
    <name evidence="8" type="ORF">UH38_14445</name>
</gene>
<keyword evidence="6" id="KW-0460">Magnesium</keyword>
<evidence type="ECO:0000256" key="3">
    <source>
        <dbReference type="ARBA" id="ARBA00022722"/>
    </source>
</evidence>
<comment type="caution">
    <text evidence="8">The sequence shown here is derived from an EMBL/GenBank/DDBJ whole genome shotgun (WGS) entry which is preliminary data.</text>
</comment>
<dbReference type="EMBL" id="JYON01000014">
    <property type="protein sequence ID" value="KJH71200.1"/>
    <property type="molecule type" value="Genomic_DNA"/>
</dbReference>